<reference evidence="1" key="1">
    <citation type="submission" date="2018-05" db="EMBL/GenBank/DDBJ databases">
        <authorList>
            <person name="Lanie J.A."/>
            <person name="Ng W.-L."/>
            <person name="Kazmierczak K.M."/>
            <person name="Andrzejewski T.M."/>
            <person name="Davidsen T.M."/>
            <person name="Wayne K.J."/>
            <person name="Tettelin H."/>
            <person name="Glass J.I."/>
            <person name="Rusch D."/>
            <person name="Podicherti R."/>
            <person name="Tsui H.-C.T."/>
            <person name="Winkler M.E."/>
        </authorList>
    </citation>
    <scope>NUCLEOTIDE SEQUENCE</scope>
</reference>
<dbReference type="EMBL" id="UINC01126373">
    <property type="protein sequence ID" value="SVD04812.1"/>
    <property type="molecule type" value="Genomic_DNA"/>
</dbReference>
<name>A0A382S5G2_9ZZZZ</name>
<organism evidence="1">
    <name type="scientific">marine metagenome</name>
    <dbReference type="NCBI Taxonomy" id="408172"/>
    <lineage>
        <taxon>unclassified sequences</taxon>
        <taxon>metagenomes</taxon>
        <taxon>ecological metagenomes</taxon>
    </lineage>
</organism>
<evidence type="ECO:0000313" key="1">
    <source>
        <dbReference type="EMBL" id="SVD04812.1"/>
    </source>
</evidence>
<dbReference type="AlphaFoldDB" id="A0A382S5G2"/>
<sequence length="38" mass="4511">MSEDYSWNGSLNPNFEKLQIKRNVDVVKRKAEKKSSRQ</sequence>
<accession>A0A382S5G2</accession>
<proteinExistence type="predicted"/>
<protein>
    <submittedName>
        <fullName evidence="1">Uncharacterized protein</fullName>
    </submittedName>
</protein>
<gene>
    <name evidence="1" type="ORF">METZ01_LOCUS357666</name>
</gene>